<reference evidence="1" key="2">
    <citation type="journal article" date="2015" name="Data Brief">
        <title>Shoot transcriptome of the giant reed, Arundo donax.</title>
        <authorList>
            <person name="Barrero R.A."/>
            <person name="Guerrero F.D."/>
            <person name="Moolhuijzen P."/>
            <person name="Goolsby J.A."/>
            <person name="Tidwell J."/>
            <person name="Bellgard S.E."/>
            <person name="Bellgard M.I."/>
        </authorList>
    </citation>
    <scope>NUCLEOTIDE SEQUENCE</scope>
    <source>
        <tissue evidence="1">Shoot tissue taken approximately 20 cm above the soil surface</tissue>
    </source>
</reference>
<sequence length="42" mass="4662">MFDSGGEEISRCRLVFTGCNIQFGGNCITFFLNTQESCVSLH</sequence>
<proteinExistence type="predicted"/>
<name>A0A0A9B1H9_ARUDO</name>
<protein>
    <submittedName>
        <fullName evidence="1">Uncharacterized protein</fullName>
    </submittedName>
</protein>
<reference evidence="1" key="1">
    <citation type="submission" date="2014-09" db="EMBL/GenBank/DDBJ databases">
        <authorList>
            <person name="Magalhaes I.L.F."/>
            <person name="Oliveira U."/>
            <person name="Santos F.R."/>
            <person name="Vidigal T.H.D.A."/>
            <person name="Brescovit A.D."/>
            <person name="Santos A.J."/>
        </authorList>
    </citation>
    <scope>NUCLEOTIDE SEQUENCE</scope>
    <source>
        <tissue evidence="1">Shoot tissue taken approximately 20 cm above the soil surface</tissue>
    </source>
</reference>
<organism evidence="1">
    <name type="scientific">Arundo donax</name>
    <name type="common">Giant reed</name>
    <name type="synonym">Donax arundinaceus</name>
    <dbReference type="NCBI Taxonomy" id="35708"/>
    <lineage>
        <taxon>Eukaryota</taxon>
        <taxon>Viridiplantae</taxon>
        <taxon>Streptophyta</taxon>
        <taxon>Embryophyta</taxon>
        <taxon>Tracheophyta</taxon>
        <taxon>Spermatophyta</taxon>
        <taxon>Magnoliopsida</taxon>
        <taxon>Liliopsida</taxon>
        <taxon>Poales</taxon>
        <taxon>Poaceae</taxon>
        <taxon>PACMAD clade</taxon>
        <taxon>Arundinoideae</taxon>
        <taxon>Arundineae</taxon>
        <taxon>Arundo</taxon>
    </lineage>
</organism>
<dbReference type="EMBL" id="GBRH01244743">
    <property type="protein sequence ID" value="JAD53152.1"/>
    <property type="molecule type" value="Transcribed_RNA"/>
</dbReference>
<dbReference type="AlphaFoldDB" id="A0A0A9B1H9"/>
<accession>A0A0A9B1H9</accession>
<evidence type="ECO:0000313" key="1">
    <source>
        <dbReference type="EMBL" id="JAD53152.1"/>
    </source>
</evidence>